<evidence type="ECO:0000256" key="1">
    <source>
        <dbReference type="ARBA" id="ARBA00022801"/>
    </source>
</evidence>
<dbReference type="PRINTS" id="PR00412">
    <property type="entry name" value="EPOXHYDRLASE"/>
</dbReference>
<organism evidence="5 6">
    <name type="scientific">Blomia tropicalis</name>
    <name type="common">Mite</name>
    <dbReference type="NCBI Taxonomy" id="40697"/>
    <lineage>
        <taxon>Eukaryota</taxon>
        <taxon>Metazoa</taxon>
        <taxon>Ecdysozoa</taxon>
        <taxon>Arthropoda</taxon>
        <taxon>Chelicerata</taxon>
        <taxon>Arachnida</taxon>
        <taxon>Acari</taxon>
        <taxon>Acariformes</taxon>
        <taxon>Sarcoptiformes</taxon>
        <taxon>Astigmata</taxon>
        <taxon>Glycyphagoidea</taxon>
        <taxon>Echimyopodidae</taxon>
        <taxon>Blomia</taxon>
    </lineage>
</organism>
<dbReference type="AlphaFoldDB" id="A0A9Q0RJH0"/>
<sequence>MLKPPFYYIGFNSILGGLFSIWLTLVYSCLATIRMITELIRNGPKAYFSQRDRNGPNRPKILDTVGSHCFISLKRSKIRLHYVEAGNKEKQIMLFVHGFPECWFSWRFQMEEFKHDYHTIAVNMRGYGESDKPIGVENYSTNLIVDDVIEFIETIQTKSHPKIILVAHDWGGAIAYVIAHNRPDLIDRFIVMNAPHPYAWIQRVSNSWQQFFSSWYVFFFNLPFLAEFSIQSNDFQIFDRLFGKYSQSEGDIDVYKHYFSQPYGISGPLNYYRAMLRGYGSNSKGYDNKIQPKTLILWGRDDVALVSDLAHDSSNMCVNARVEYLDQCSHWIQIHRPMEVNSIMKKFLRNKKNDD</sequence>
<keyword evidence="3" id="KW-0472">Membrane</keyword>
<keyword evidence="3" id="KW-0812">Transmembrane</keyword>
<evidence type="ECO:0000313" key="6">
    <source>
        <dbReference type="Proteomes" id="UP001142055"/>
    </source>
</evidence>
<dbReference type="InterPro" id="IPR000073">
    <property type="entry name" value="AB_hydrolase_1"/>
</dbReference>
<dbReference type="GO" id="GO:0004301">
    <property type="term" value="F:epoxide hydrolase activity"/>
    <property type="evidence" value="ECO:0007669"/>
    <property type="project" value="UniProtKB-ARBA"/>
</dbReference>
<evidence type="ECO:0000256" key="3">
    <source>
        <dbReference type="SAM" id="Phobius"/>
    </source>
</evidence>
<dbReference type="Proteomes" id="UP001142055">
    <property type="component" value="Chromosome 3"/>
</dbReference>
<dbReference type="OMA" id="QNWFSWR"/>
<gene>
    <name evidence="5" type="ORF">RDWZM_009160</name>
</gene>
<proteinExistence type="inferred from homology"/>
<dbReference type="InterPro" id="IPR029058">
    <property type="entry name" value="AB_hydrolase_fold"/>
</dbReference>
<evidence type="ECO:0000256" key="2">
    <source>
        <dbReference type="ARBA" id="ARBA00038334"/>
    </source>
</evidence>
<dbReference type="OrthoDB" id="408373at2759"/>
<keyword evidence="1" id="KW-0378">Hydrolase</keyword>
<dbReference type="PRINTS" id="PR00111">
    <property type="entry name" value="ABHYDROLASE"/>
</dbReference>
<evidence type="ECO:0000313" key="5">
    <source>
        <dbReference type="EMBL" id="KAJ6218003.1"/>
    </source>
</evidence>
<dbReference type="Pfam" id="PF00561">
    <property type="entry name" value="Abhydrolase_1"/>
    <property type="match status" value="1"/>
</dbReference>
<dbReference type="EMBL" id="JAPWDV010000003">
    <property type="protein sequence ID" value="KAJ6218003.1"/>
    <property type="molecule type" value="Genomic_DNA"/>
</dbReference>
<dbReference type="SUPFAM" id="SSF53474">
    <property type="entry name" value="alpha/beta-Hydrolases"/>
    <property type="match status" value="1"/>
</dbReference>
<name>A0A9Q0RJH0_BLOTA</name>
<feature type="transmembrane region" description="Helical" evidence="3">
    <location>
        <begin position="6"/>
        <end position="33"/>
    </location>
</feature>
<accession>A0A9Q0RJH0</accession>
<dbReference type="PANTHER" id="PTHR43329">
    <property type="entry name" value="EPOXIDE HYDROLASE"/>
    <property type="match status" value="1"/>
</dbReference>
<comment type="caution">
    <text evidence="5">The sequence shown here is derived from an EMBL/GenBank/DDBJ whole genome shotgun (WGS) entry which is preliminary data.</text>
</comment>
<protein>
    <recommendedName>
        <fullName evidence="4">AB hydrolase-1 domain-containing protein</fullName>
    </recommendedName>
</protein>
<keyword evidence="3" id="KW-1133">Transmembrane helix</keyword>
<dbReference type="PROSITE" id="PS51257">
    <property type="entry name" value="PROKAR_LIPOPROTEIN"/>
    <property type="match status" value="1"/>
</dbReference>
<reference evidence="5" key="1">
    <citation type="submission" date="2022-12" db="EMBL/GenBank/DDBJ databases">
        <title>Genome assemblies of Blomia tropicalis.</title>
        <authorList>
            <person name="Cui Y."/>
        </authorList>
    </citation>
    <scope>NUCLEOTIDE SEQUENCE</scope>
    <source>
        <tissue evidence="5">Adult mites</tissue>
    </source>
</reference>
<keyword evidence="6" id="KW-1185">Reference proteome</keyword>
<comment type="similarity">
    <text evidence="2">Belongs to the AB hydrolase superfamily. Epoxide hydrolase family.</text>
</comment>
<feature type="domain" description="AB hydrolase-1" evidence="4">
    <location>
        <begin position="92"/>
        <end position="336"/>
    </location>
</feature>
<dbReference type="InterPro" id="IPR000639">
    <property type="entry name" value="Epox_hydrolase-like"/>
</dbReference>
<dbReference type="Gene3D" id="3.40.50.1820">
    <property type="entry name" value="alpha/beta hydrolase"/>
    <property type="match status" value="1"/>
</dbReference>
<evidence type="ECO:0000259" key="4">
    <source>
        <dbReference type="Pfam" id="PF00561"/>
    </source>
</evidence>